<dbReference type="PANTHER" id="PTHR30461:SF26">
    <property type="entry name" value="RESOLVASE HOMOLOG YNEB"/>
    <property type="match status" value="1"/>
</dbReference>
<comment type="similarity">
    <text evidence="1">Belongs to the site-specific recombinase resolvase family.</text>
</comment>
<organism evidence="8 9">
    <name type="scientific">Ureibacillus chungkukjangi</name>
    <dbReference type="NCBI Taxonomy" id="1202712"/>
    <lineage>
        <taxon>Bacteria</taxon>
        <taxon>Bacillati</taxon>
        <taxon>Bacillota</taxon>
        <taxon>Bacilli</taxon>
        <taxon>Bacillales</taxon>
        <taxon>Caryophanaceae</taxon>
        <taxon>Ureibacillus</taxon>
    </lineage>
</organism>
<dbReference type="InterPro" id="IPR009057">
    <property type="entry name" value="Homeodomain-like_sf"/>
</dbReference>
<evidence type="ECO:0000256" key="4">
    <source>
        <dbReference type="ARBA" id="ARBA00023172"/>
    </source>
</evidence>
<dbReference type="CDD" id="cd03768">
    <property type="entry name" value="SR_ResInv"/>
    <property type="match status" value="1"/>
</dbReference>
<keyword evidence="2" id="KW-0229">DNA integration</keyword>
<evidence type="ECO:0000313" key="9">
    <source>
        <dbReference type="Proteomes" id="UP000247416"/>
    </source>
</evidence>
<comment type="caution">
    <text evidence="8">The sequence shown here is derived from an EMBL/GenBank/DDBJ whole genome shotgun (WGS) entry which is preliminary data.</text>
</comment>
<keyword evidence="9" id="KW-1185">Reference proteome</keyword>
<dbReference type="InterPro" id="IPR050639">
    <property type="entry name" value="SSR_resolvase"/>
</dbReference>
<dbReference type="InterPro" id="IPR006118">
    <property type="entry name" value="Recombinase_CS"/>
</dbReference>
<evidence type="ECO:0000256" key="2">
    <source>
        <dbReference type="ARBA" id="ARBA00022908"/>
    </source>
</evidence>
<sequence length="280" mass="31964">MAVYGYARVSTKGQDLEAQIQALHNENVETIYQEKFTGTSTERPKLKELLEVLQKGDKLVVTKLDRLARNTKEGIELVEQLFKKDVKVHVLNVGLLENTSMGRFFLTTLLAVAEMERNMIVERTQEGKAIAKLNPNYREGRPNKYTKKQLDHAISLLESNSYNQVADLTGISKSTLIRAVKNRKEYEKYVHNLSLQKSKEIEVSNGTENISNDDINVNFSIQETNLLENKSESNAIRNYELQEHHFDRFCNDCGESVPFDAEECGYCGSDSFDIMDLNEL</sequence>
<dbReference type="EMBL" id="QJTJ01000043">
    <property type="protein sequence ID" value="PYF02325.1"/>
    <property type="molecule type" value="Genomic_DNA"/>
</dbReference>
<keyword evidence="4" id="KW-0233">DNA recombination</keyword>
<evidence type="ECO:0000256" key="6">
    <source>
        <dbReference type="PROSITE-ProRule" id="PRU10137"/>
    </source>
</evidence>
<dbReference type="GO" id="GO:0003677">
    <property type="term" value="F:DNA binding"/>
    <property type="evidence" value="ECO:0007669"/>
    <property type="project" value="UniProtKB-KW"/>
</dbReference>
<accession>A0A318TKA3</accession>
<dbReference type="PANTHER" id="PTHR30461">
    <property type="entry name" value="DNA-INVERTASE FROM LAMBDOID PROPHAGE"/>
    <property type="match status" value="1"/>
</dbReference>
<keyword evidence="3" id="KW-0238">DNA-binding</keyword>
<name>A0A318TKA3_9BACL</name>
<dbReference type="Gene3D" id="3.40.50.1390">
    <property type="entry name" value="Resolvase, N-terminal catalytic domain"/>
    <property type="match status" value="1"/>
</dbReference>
<dbReference type="Gene3D" id="1.10.10.60">
    <property type="entry name" value="Homeodomain-like"/>
    <property type="match status" value="1"/>
</dbReference>
<protein>
    <submittedName>
        <fullName evidence="8">DNA invertase Pin-like site-specific DNA recombinase</fullName>
    </submittedName>
</protein>
<dbReference type="PROSITE" id="PS00397">
    <property type="entry name" value="RECOMBINASES_1"/>
    <property type="match status" value="1"/>
</dbReference>
<dbReference type="PROSITE" id="PS00398">
    <property type="entry name" value="RECOMBINASES_2"/>
    <property type="match status" value="1"/>
</dbReference>
<dbReference type="SUPFAM" id="SSF46689">
    <property type="entry name" value="Homeodomain-like"/>
    <property type="match status" value="1"/>
</dbReference>
<evidence type="ECO:0000256" key="3">
    <source>
        <dbReference type="ARBA" id="ARBA00023125"/>
    </source>
</evidence>
<dbReference type="GO" id="GO:0015074">
    <property type="term" value="P:DNA integration"/>
    <property type="evidence" value="ECO:0007669"/>
    <property type="project" value="UniProtKB-KW"/>
</dbReference>
<evidence type="ECO:0000256" key="5">
    <source>
        <dbReference type="PIRSR" id="PIRSR606118-50"/>
    </source>
</evidence>
<proteinExistence type="inferred from homology"/>
<feature type="domain" description="Resolvase/invertase-type recombinase catalytic" evidence="7">
    <location>
        <begin position="2"/>
        <end position="135"/>
    </location>
</feature>
<dbReference type="AlphaFoldDB" id="A0A318TKA3"/>
<feature type="active site" description="O-(5'-phospho-DNA)-serine intermediate" evidence="5 6">
    <location>
        <position position="10"/>
    </location>
</feature>
<evidence type="ECO:0000313" key="8">
    <source>
        <dbReference type="EMBL" id="PYF02325.1"/>
    </source>
</evidence>
<dbReference type="SMART" id="SM00857">
    <property type="entry name" value="Resolvase"/>
    <property type="match status" value="1"/>
</dbReference>
<dbReference type="InterPro" id="IPR036162">
    <property type="entry name" value="Resolvase-like_N_sf"/>
</dbReference>
<dbReference type="Pfam" id="PF00239">
    <property type="entry name" value="Resolvase"/>
    <property type="match status" value="1"/>
</dbReference>
<gene>
    <name evidence="8" type="ORF">BJ095_1432</name>
</gene>
<dbReference type="OrthoDB" id="9797501at2"/>
<reference evidence="8 9" key="1">
    <citation type="submission" date="2018-06" db="EMBL/GenBank/DDBJ databases">
        <title>Genomic Encyclopedia of Archaeal and Bacterial Type Strains, Phase II (KMG-II): from individual species to whole genera.</title>
        <authorList>
            <person name="Goeker M."/>
        </authorList>
    </citation>
    <scope>NUCLEOTIDE SEQUENCE [LARGE SCALE GENOMIC DNA]</scope>
    <source>
        <strain evidence="8 9">KACC 16626</strain>
    </source>
</reference>
<dbReference type="PROSITE" id="PS51736">
    <property type="entry name" value="RECOMBINASES_3"/>
    <property type="match status" value="1"/>
</dbReference>
<dbReference type="GO" id="GO:0000150">
    <property type="term" value="F:DNA strand exchange activity"/>
    <property type="evidence" value="ECO:0007669"/>
    <property type="project" value="InterPro"/>
</dbReference>
<dbReference type="Proteomes" id="UP000247416">
    <property type="component" value="Unassembled WGS sequence"/>
</dbReference>
<evidence type="ECO:0000259" key="7">
    <source>
        <dbReference type="PROSITE" id="PS51736"/>
    </source>
</evidence>
<dbReference type="SUPFAM" id="SSF53041">
    <property type="entry name" value="Resolvase-like"/>
    <property type="match status" value="1"/>
</dbReference>
<evidence type="ECO:0000256" key="1">
    <source>
        <dbReference type="ARBA" id="ARBA00009913"/>
    </source>
</evidence>
<dbReference type="InterPro" id="IPR006119">
    <property type="entry name" value="Resolv_N"/>
</dbReference>